<organism evidence="2 3">
    <name type="scientific">Podospora fimiseda</name>
    <dbReference type="NCBI Taxonomy" id="252190"/>
    <lineage>
        <taxon>Eukaryota</taxon>
        <taxon>Fungi</taxon>
        <taxon>Dikarya</taxon>
        <taxon>Ascomycota</taxon>
        <taxon>Pezizomycotina</taxon>
        <taxon>Sordariomycetes</taxon>
        <taxon>Sordariomycetidae</taxon>
        <taxon>Sordariales</taxon>
        <taxon>Podosporaceae</taxon>
        <taxon>Podospora</taxon>
    </lineage>
</organism>
<reference evidence="2" key="2">
    <citation type="submission" date="2023-05" db="EMBL/GenBank/DDBJ databases">
        <authorList>
            <consortium name="Lawrence Berkeley National Laboratory"/>
            <person name="Steindorff A."/>
            <person name="Hensen N."/>
            <person name="Bonometti L."/>
            <person name="Westerberg I."/>
            <person name="Brannstrom I.O."/>
            <person name="Guillou S."/>
            <person name="Cros-Aarteil S."/>
            <person name="Calhoun S."/>
            <person name="Haridas S."/>
            <person name="Kuo A."/>
            <person name="Mondo S."/>
            <person name="Pangilinan J."/>
            <person name="Riley R."/>
            <person name="Labutti K."/>
            <person name="Andreopoulos B."/>
            <person name="Lipzen A."/>
            <person name="Chen C."/>
            <person name="Yanf M."/>
            <person name="Daum C."/>
            <person name="Ng V."/>
            <person name="Clum A."/>
            <person name="Ohm R."/>
            <person name="Martin F."/>
            <person name="Silar P."/>
            <person name="Natvig D."/>
            <person name="Lalanne C."/>
            <person name="Gautier V."/>
            <person name="Ament-Velasquez S.L."/>
            <person name="Kruys A."/>
            <person name="Hutchinson M.I."/>
            <person name="Powell A.J."/>
            <person name="Barry K."/>
            <person name="Miller A.N."/>
            <person name="Grigoriev I.V."/>
            <person name="Debuchy R."/>
            <person name="Gladieux P."/>
            <person name="Thoren M.H."/>
            <person name="Johannesson H."/>
        </authorList>
    </citation>
    <scope>NUCLEOTIDE SEQUENCE</scope>
    <source>
        <strain evidence="2">CBS 990.96</strain>
    </source>
</reference>
<accession>A0AAN7BZM3</accession>
<dbReference type="Proteomes" id="UP001301958">
    <property type="component" value="Unassembled WGS sequence"/>
</dbReference>
<name>A0AAN7BZM3_9PEZI</name>
<protein>
    <submittedName>
        <fullName evidence="2">Uncharacterized protein</fullName>
    </submittedName>
</protein>
<gene>
    <name evidence="2" type="ORF">QBC38DRAFT_463161</name>
</gene>
<evidence type="ECO:0000313" key="2">
    <source>
        <dbReference type="EMBL" id="KAK4232575.1"/>
    </source>
</evidence>
<dbReference type="AlphaFoldDB" id="A0AAN7BZM3"/>
<comment type="caution">
    <text evidence="2">The sequence shown here is derived from an EMBL/GenBank/DDBJ whole genome shotgun (WGS) entry which is preliminary data.</text>
</comment>
<reference evidence="2" key="1">
    <citation type="journal article" date="2023" name="Mol. Phylogenet. Evol.">
        <title>Genome-scale phylogeny and comparative genomics of the fungal order Sordariales.</title>
        <authorList>
            <person name="Hensen N."/>
            <person name="Bonometti L."/>
            <person name="Westerberg I."/>
            <person name="Brannstrom I.O."/>
            <person name="Guillou S."/>
            <person name="Cros-Aarteil S."/>
            <person name="Calhoun S."/>
            <person name="Haridas S."/>
            <person name="Kuo A."/>
            <person name="Mondo S."/>
            <person name="Pangilinan J."/>
            <person name="Riley R."/>
            <person name="LaButti K."/>
            <person name="Andreopoulos B."/>
            <person name="Lipzen A."/>
            <person name="Chen C."/>
            <person name="Yan M."/>
            <person name="Daum C."/>
            <person name="Ng V."/>
            <person name="Clum A."/>
            <person name="Steindorff A."/>
            <person name="Ohm R.A."/>
            <person name="Martin F."/>
            <person name="Silar P."/>
            <person name="Natvig D.O."/>
            <person name="Lalanne C."/>
            <person name="Gautier V."/>
            <person name="Ament-Velasquez S.L."/>
            <person name="Kruys A."/>
            <person name="Hutchinson M.I."/>
            <person name="Powell A.J."/>
            <person name="Barry K."/>
            <person name="Miller A.N."/>
            <person name="Grigoriev I.V."/>
            <person name="Debuchy R."/>
            <person name="Gladieux P."/>
            <person name="Hiltunen Thoren M."/>
            <person name="Johannesson H."/>
        </authorList>
    </citation>
    <scope>NUCLEOTIDE SEQUENCE</scope>
    <source>
        <strain evidence="2">CBS 990.96</strain>
    </source>
</reference>
<evidence type="ECO:0000256" key="1">
    <source>
        <dbReference type="SAM" id="MobiDB-lite"/>
    </source>
</evidence>
<evidence type="ECO:0000313" key="3">
    <source>
        <dbReference type="Proteomes" id="UP001301958"/>
    </source>
</evidence>
<proteinExistence type="predicted"/>
<sequence>MSPGQDSFHPLRISSVSFPGAPQLSSQRFPESPILTSSVVTAKNEHLITTSALLSILPPNMPKTLTHHILTTTKPIPVVLEWRLDSRPFPTIETRHIIANSSEEDDCPSDVIFSESMEWAEKIFENSRNFTQVPRRPTAADVASQLKLRRSRSLQEASSKNCGNCFCCDNCNHRAVNAGGGGIGRHNSPRTIATTTTTRGRQPSPRDNKPQCSKKFLDALTRHAEQHYNETGDTSELRRVMELHRRCGARSLSV</sequence>
<keyword evidence="3" id="KW-1185">Reference proteome</keyword>
<dbReference type="EMBL" id="MU865287">
    <property type="protein sequence ID" value="KAK4232575.1"/>
    <property type="molecule type" value="Genomic_DNA"/>
</dbReference>
<feature type="region of interest" description="Disordered" evidence="1">
    <location>
        <begin position="182"/>
        <end position="212"/>
    </location>
</feature>